<dbReference type="AlphaFoldDB" id="A0AB39HP52"/>
<evidence type="ECO:0000256" key="2">
    <source>
        <dbReference type="ARBA" id="ARBA00022448"/>
    </source>
</evidence>
<accession>A0AB39HP52</accession>
<evidence type="ECO:0000256" key="7">
    <source>
        <dbReference type="SAM" id="Phobius"/>
    </source>
</evidence>
<dbReference type="Gene3D" id="1.20.1250.20">
    <property type="entry name" value="MFS general substrate transporter like domains"/>
    <property type="match status" value="2"/>
</dbReference>
<dbReference type="PROSITE" id="PS50850">
    <property type="entry name" value="MFS"/>
    <property type="match status" value="1"/>
</dbReference>
<dbReference type="GO" id="GO:0022857">
    <property type="term" value="F:transmembrane transporter activity"/>
    <property type="evidence" value="ECO:0007669"/>
    <property type="project" value="InterPro"/>
</dbReference>
<dbReference type="GO" id="GO:0005886">
    <property type="term" value="C:plasma membrane"/>
    <property type="evidence" value="ECO:0007669"/>
    <property type="project" value="UniProtKB-SubCell"/>
</dbReference>
<name>A0AB39HP52_9BACI</name>
<evidence type="ECO:0000256" key="4">
    <source>
        <dbReference type="ARBA" id="ARBA00022692"/>
    </source>
</evidence>
<comment type="subcellular location">
    <subcellularLocation>
        <location evidence="1">Cell membrane</location>
        <topology evidence="1">Multi-pass membrane protein</topology>
    </subcellularLocation>
</comment>
<keyword evidence="6 7" id="KW-0472">Membrane</keyword>
<dbReference type="RefSeq" id="WP_368653874.1">
    <property type="nucleotide sequence ID" value="NZ_CP162599.1"/>
</dbReference>
<feature type="transmembrane region" description="Helical" evidence="7">
    <location>
        <begin position="292"/>
        <end position="315"/>
    </location>
</feature>
<feature type="transmembrane region" description="Helical" evidence="7">
    <location>
        <begin position="199"/>
        <end position="222"/>
    </location>
</feature>
<evidence type="ECO:0000256" key="1">
    <source>
        <dbReference type="ARBA" id="ARBA00004651"/>
    </source>
</evidence>
<feature type="transmembrane region" description="Helical" evidence="7">
    <location>
        <begin position="327"/>
        <end position="348"/>
    </location>
</feature>
<feature type="transmembrane region" description="Helical" evidence="7">
    <location>
        <begin position="128"/>
        <end position="150"/>
    </location>
</feature>
<feature type="transmembrane region" description="Helical" evidence="7">
    <location>
        <begin position="42"/>
        <end position="61"/>
    </location>
</feature>
<dbReference type="PANTHER" id="PTHR43124">
    <property type="entry name" value="PURINE EFFLUX PUMP PBUE"/>
    <property type="match status" value="1"/>
</dbReference>
<gene>
    <name evidence="9" type="ORF">AB4Y30_02150</name>
</gene>
<feature type="transmembrane region" description="Helical" evidence="7">
    <location>
        <begin position="267"/>
        <end position="286"/>
    </location>
</feature>
<keyword evidence="5 7" id="KW-1133">Transmembrane helix</keyword>
<evidence type="ECO:0000256" key="5">
    <source>
        <dbReference type="ARBA" id="ARBA00022989"/>
    </source>
</evidence>
<dbReference type="InterPro" id="IPR011701">
    <property type="entry name" value="MFS"/>
</dbReference>
<dbReference type="InterPro" id="IPR050189">
    <property type="entry name" value="MFS_Efflux_Transporters"/>
</dbReference>
<feature type="transmembrane region" description="Helical" evidence="7">
    <location>
        <begin position="99"/>
        <end position="116"/>
    </location>
</feature>
<evidence type="ECO:0000259" key="8">
    <source>
        <dbReference type="PROSITE" id="PS50850"/>
    </source>
</evidence>
<evidence type="ECO:0000256" key="3">
    <source>
        <dbReference type="ARBA" id="ARBA00022475"/>
    </source>
</evidence>
<reference evidence="9" key="1">
    <citation type="submission" date="2024-07" db="EMBL/GenBank/DDBJ databases">
        <title>Halotolerant mesophilic bacterium Ornithinibacillus sp. 4-3, sp. nov., isolated from soil.</title>
        <authorList>
            <person name="Sidarenka A.V."/>
            <person name="Guliayeva D.E."/>
            <person name="Leanovich S.I."/>
            <person name="Hileuskaya K.S."/>
            <person name="Akhremchuk A.E."/>
            <person name="Sikolenko M.A."/>
            <person name="Valentovich L.N."/>
        </authorList>
    </citation>
    <scope>NUCLEOTIDE SEQUENCE</scope>
    <source>
        <strain evidence="9">4-3</strain>
    </source>
</reference>
<feature type="transmembrane region" description="Helical" evidence="7">
    <location>
        <begin position="354"/>
        <end position="375"/>
    </location>
</feature>
<dbReference type="SUPFAM" id="SSF103473">
    <property type="entry name" value="MFS general substrate transporter"/>
    <property type="match status" value="1"/>
</dbReference>
<evidence type="ECO:0000313" key="9">
    <source>
        <dbReference type="EMBL" id="XDK33192.1"/>
    </source>
</evidence>
<feature type="transmembrane region" description="Helical" evidence="7">
    <location>
        <begin position="234"/>
        <end position="255"/>
    </location>
</feature>
<organism evidence="9">
    <name type="scientific">Ornithinibacillus sp. 4-3</name>
    <dbReference type="NCBI Taxonomy" id="3231488"/>
    <lineage>
        <taxon>Bacteria</taxon>
        <taxon>Bacillati</taxon>
        <taxon>Bacillota</taxon>
        <taxon>Bacilli</taxon>
        <taxon>Bacillales</taxon>
        <taxon>Bacillaceae</taxon>
        <taxon>Ornithinibacillus</taxon>
    </lineage>
</organism>
<dbReference type="InterPro" id="IPR020846">
    <property type="entry name" value="MFS_dom"/>
</dbReference>
<feature type="transmembrane region" description="Helical" evidence="7">
    <location>
        <begin position="7"/>
        <end position="30"/>
    </location>
</feature>
<dbReference type="CDD" id="cd17324">
    <property type="entry name" value="MFS_NepI_like"/>
    <property type="match status" value="1"/>
</dbReference>
<sequence length="385" mass="41202">MDKRVYLFTAISFIVGMVELIIGGILDLIATDLQISLSKTGLLISIFSLTFAIAAPILLVATSHIERKKLALISLVVFLIGNIIAITSTSFTLLMLSRIISAASGSLLTVLCITIASNIVKREYVGRAIGLVVMGISGSIVLGVPIGLLISNAFGWRATFIFIAVLTFFLIIISFFAMEKIKPAPSIPLKAQLATLKNNKILFAHLTMFLFLAGGTTLYAYFTPFLKTTMSLSPTMVSVVYFIYGIAAISGGGIGGTLTDRYGSRPIMLTVITCFALAMLTIPYTIFSLPVFLLVVIIWGMLSWTITPTIQSYLIEAAPETAAIQQSLCNSALHFGIAFGSFIGGFVIDQSSVVHNASIGGLIVLIALATAVYSITRKTMLAKQA</sequence>
<feature type="transmembrane region" description="Helical" evidence="7">
    <location>
        <begin position="156"/>
        <end position="178"/>
    </location>
</feature>
<dbReference type="PANTHER" id="PTHR43124:SF10">
    <property type="entry name" value="PURINE EFFLUX PUMP PBUE"/>
    <property type="match status" value="1"/>
</dbReference>
<protein>
    <submittedName>
        <fullName evidence="9">MFS transporter</fullName>
    </submittedName>
</protein>
<proteinExistence type="predicted"/>
<keyword evidence="2" id="KW-0813">Transport</keyword>
<dbReference type="InterPro" id="IPR036259">
    <property type="entry name" value="MFS_trans_sf"/>
</dbReference>
<feature type="transmembrane region" description="Helical" evidence="7">
    <location>
        <begin position="70"/>
        <end position="93"/>
    </location>
</feature>
<evidence type="ECO:0000256" key="6">
    <source>
        <dbReference type="ARBA" id="ARBA00023136"/>
    </source>
</evidence>
<feature type="domain" description="Major facilitator superfamily (MFS) profile" evidence="8">
    <location>
        <begin position="4"/>
        <end position="385"/>
    </location>
</feature>
<dbReference type="Pfam" id="PF07690">
    <property type="entry name" value="MFS_1"/>
    <property type="match status" value="1"/>
</dbReference>
<dbReference type="EMBL" id="CP162599">
    <property type="protein sequence ID" value="XDK33192.1"/>
    <property type="molecule type" value="Genomic_DNA"/>
</dbReference>
<keyword evidence="4 7" id="KW-0812">Transmembrane</keyword>
<keyword evidence="3" id="KW-1003">Cell membrane</keyword>